<feature type="binding site" evidence="12">
    <location>
        <position position="327"/>
    </location>
    <ligand>
        <name>substrate</name>
    </ligand>
</feature>
<dbReference type="UniPathway" id="UPA00251">
    <property type="reaction ID" value="UER00321"/>
</dbReference>
<evidence type="ECO:0000259" key="16">
    <source>
        <dbReference type="PROSITE" id="PS00907"/>
    </source>
</evidence>
<evidence type="ECO:0000256" key="8">
    <source>
        <dbReference type="ARBA" id="ARBA00022490"/>
    </source>
</evidence>
<dbReference type="Gene3D" id="3.20.20.210">
    <property type="match status" value="1"/>
</dbReference>
<evidence type="ECO:0000256" key="4">
    <source>
        <dbReference type="ARBA" id="ARBA00009935"/>
    </source>
</evidence>
<evidence type="ECO:0000256" key="7">
    <source>
        <dbReference type="ARBA" id="ARBA00014308"/>
    </source>
</evidence>
<evidence type="ECO:0000256" key="2">
    <source>
        <dbReference type="ARBA" id="ARBA00004496"/>
    </source>
</evidence>
<evidence type="ECO:0000313" key="17">
    <source>
        <dbReference type="EMBL" id="AGF46618.1"/>
    </source>
</evidence>
<dbReference type="GO" id="GO:0004853">
    <property type="term" value="F:uroporphyrinogen decarboxylase activity"/>
    <property type="evidence" value="ECO:0007669"/>
    <property type="project" value="UniProtKB-UniRule"/>
</dbReference>
<reference evidence="17 18" key="1">
    <citation type="journal article" date="2013" name="Genome Biol. Evol.">
        <title>Genome evolution and phylogenomic analysis of candidatus kinetoplastibacterium, the betaproteobacterial endosymbionts of strigomonas and angomonas.</title>
        <authorList>
            <person name="Alves J.M."/>
            <person name="Serrano M.G."/>
            <person name="Maia da Silva F."/>
            <person name="Voegtly L.J."/>
            <person name="Matveyev A.V."/>
            <person name="Teixeira M.M."/>
            <person name="Camargo E.P."/>
            <person name="Buck G.A."/>
        </authorList>
    </citation>
    <scope>NUCLEOTIDE SEQUENCE [LARGE SCALE GENOMIC DNA]</scope>
    <source>
        <strain evidence="17 18">TCC079E</strain>
    </source>
</reference>
<evidence type="ECO:0000259" key="15">
    <source>
        <dbReference type="PROSITE" id="PS00906"/>
    </source>
</evidence>
<evidence type="ECO:0000313" key="18">
    <source>
        <dbReference type="Proteomes" id="UP000011547"/>
    </source>
</evidence>
<feature type="binding site" evidence="12">
    <location>
        <position position="75"/>
    </location>
    <ligand>
        <name>substrate</name>
    </ligand>
</feature>
<dbReference type="FunFam" id="3.20.20.210:FF:000001">
    <property type="entry name" value="Uroporphyrinogen decarboxylase"/>
    <property type="match status" value="1"/>
</dbReference>
<dbReference type="GO" id="GO:0005829">
    <property type="term" value="C:cytosol"/>
    <property type="evidence" value="ECO:0007669"/>
    <property type="project" value="TreeGrafter"/>
</dbReference>
<evidence type="ECO:0000256" key="5">
    <source>
        <dbReference type="ARBA" id="ARBA00011738"/>
    </source>
</evidence>
<keyword evidence="9 12" id="KW-0210">Decarboxylase</keyword>
<comment type="subunit">
    <text evidence="5 12">Homodimer.</text>
</comment>
<feature type="binding site" evidence="12">
    <location>
        <position position="151"/>
    </location>
    <ligand>
        <name>substrate</name>
    </ligand>
</feature>
<feature type="domain" description="Uroporphyrinogen decarboxylase (URO-D)" evidence="16">
    <location>
        <begin position="139"/>
        <end position="155"/>
    </location>
</feature>
<protein>
    <recommendedName>
        <fullName evidence="7 12">Uroporphyrinogen decarboxylase</fullName>
        <shortName evidence="12">UPD</shortName>
        <shortName evidence="12">URO-D</shortName>
        <ecNumber evidence="6 12">4.1.1.37</ecNumber>
    </recommendedName>
</protein>
<dbReference type="HOGENOM" id="CLU_040933_0_0_4"/>
<evidence type="ECO:0000256" key="9">
    <source>
        <dbReference type="ARBA" id="ARBA00022793"/>
    </source>
</evidence>
<dbReference type="PANTHER" id="PTHR21091">
    <property type="entry name" value="METHYLTETRAHYDROFOLATE:HOMOCYSTEINE METHYLTRANSFERASE RELATED"/>
    <property type="match status" value="1"/>
</dbReference>
<evidence type="ECO:0000256" key="6">
    <source>
        <dbReference type="ARBA" id="ARBA00012288"/>
    </source>
</evidence>
<organism evidence="17 18">
    <name type="scientific">Candidatus Kinetoplastidibacterium desouzai TCC079E</name>
    <dbReference type="NCBI Taxonomy" id="1208919"/>
    <lineage>
        <taxon>Bacteria</taxon>
        <taxon>Pseudomonadati</taxon>
        <taxon>Pseudomonadota</taxon>
        <taxon>Betaproteobacteria</taxon>
        <taxon>Candidatus Kinetoplastidibacterium</taxon>
    </lineage>
</organism>
<evidence type="ECO:0000256" key="11">
    <source>
        <dbReference type="ARBA" id="ARBA00023244"/>
    </source>
</evidence>
<keyword evidence="18" id="KW-1185">Reference proteome</keyword>
<dbReference type="PATRIC" id="fig|1208919.3.peg.55"/>
<evidence type="ECO:0000256" key="13">
    <source>
        <dbReference type="RuleBase" id="RU000554"/>
    </source>
</evidence>
<name>M1L1G7_9PROT</name>
<comment type="catalytic activity">
    <reaction evidence="12 13">
        <text>uroporphyrinogen III + 4 H(+) = coproporphyrinogen III + 4 CO2</text>
        <dbReference type="Rhea" id="RHEA:19865"/>
        <dbReference type="ChEBI" id="CHEBI:15378"/>
        <dbReference type="ChEBI" id="CHEBI:16526"/>
        <dbReference type="ChEBI" id="CHEBI:57308"/>
        <dbReference type="ChEBI" id="CHEBI:57309"/>
        <dbReference type="EC" id="4.1.1.37"/>
    </reaction>
</comment>
<dbReference type="InterPro" id="IPR006361">
    <property type="entry name" value="Uroporphyrinogen_deCO2ase_HemE"/>
</dbReference>
<comment type="similarity">
    <text evidence="4 12 14">Belongs to the uroporphyrinogen decarboxylase family.</text>
</comment>
<dbReference type="PANTHER" id="PTHR21091:SF169">
    <property type="entry name" value="UROPORPHYRINOGEN DECARBOXYLASE"/>
    <property type="match status" value="1"/>
</dbReference>
<dbReference type="PROSITE" id="PS00907">
    <property type="entry name" value="UROD_2"/>
    <property type="match status" value="1"/>
</dbReference>
<dbReference type="eggNOG" id="COG0407">
    <property type="taxonomic scope" value="Bacteria"/>
</dbReference>
<comment type="pathway">
    <text evidence="3 12 13">Porphyrin-containing compound metabolism; protoporphyrin-IX biosynthesis; coproporphyrinogen-III from 5-aminolevulinate: step 4/4.</text>
</comment>
<dbReference type="PROSITE" id="PS00906">
    <property type="entry name" value="UROD_1"/>
    <property type="match status" value="1"/>
</dbReference>
<dbReference type="AlphaFoldDB" id="M1L1G7"/>
<dbReference type="HAMAP" id="MF_00218">
    <property type="entry name" value="URO_D"/>
    <property type="match status" value="1"/>
</dbReference>
<evidence type="ECO:0000256" key="3">
    <source>
        <dbReference type="ARBA" id="ARBA00004804"/>
    </source>
</evidence>
<dbReference type="SUPFAM" id="SSF51726">
    <property type="entry name" value="UROD/MetE-like"/>
    <property type="match status" value="1"/>
</dbReference>
<evidence type="ECO:0000256" key="10">
    <source>
        <dbReference type="ARBA" id="ARBA00023239"/>
    </source>
</evidence>
<comment type="caution">
    <text evidence="12">Lacks conserved residue(s) required for the propagation of feature annotation.</text>
</comment>
<feature type="domain" description="Uroporphyrinogen decarboxylase (URO-D)" evidence="15">
    <location>
        <begin position="20"/>
        <end position="29"/>
    </location>
</feature>
<dbReference type="EMBL" id="CP003803">
    <property type="protein sequence ID" value="AGF46618.1"/>
    <property type="molecule type" value="Genomic_DNA"/>
</dbReference>
<sequence>MLRNEVFINALLRKPVSYTPVWFMRQAGRYLPEYRKIRAKAGSFMNLVTNPYYACEITLQPLERYPLDAAILFSDILTVPHAMGLGLNFIEGKGPEFSFPLNTEISISKLQVPNIEELNYVFDAVKLVIKELDGKVPLIGFSGSPWTLACYMVEGKSNTDYKTIKTMLYSRPDLLNRILEINTESVINYLNAQIDAGVQAIMLFDSWGGILSDDAFKRFSLIYNQKIFNSIKQRHDGKKIPIIHFTKGGSIWIKDIADSGCDAISVDWTLNLNSARKIVNDSVALQGNMDPMVLFGDYDSIFKEARRIIDSFGMVGDSSAHIFNLGHGINKDTPFELVLDLVNEIHDYSRKYHV</sequence>
<accession>M1L1G7</accession>
<evidence type="ECO:0000256" key="1">
    <source>
        <dbReference type="ARBA" id="ARBA00002448"/>
    </source>
</evidence>
<dbReference type="CDD" id="cd00717">
    <property type="entry name" value="URO-D"/>
    <property type="match status" value="1"/>
</dbReference>
<dbReference type="RefSeq" id="WP_015396029.1">
    <property type="nucleotide sequence ID" value="NC_020294.1"/>
</dbReference>
<feature type="binding site" evidence="12">
    <location>
        <begin position="25"/>
        <end position="29"/>
    </location>
    <ligand>
        <name>substrate</name>
    </ligand>
</feature>
<dbReference type="KEGG" id="kde:CDSE_0269"/>
<dbReference type="Pfam" id="PF01208">
    <property type="entry name" value="URO-D"/>
    <property type="match status" value="1"/>
</dbReference>
<keyword evidence="10 12" id="KW-0456">Lyase</keyword>
<dbReference type="NCBIfam" id="TIGR01464">
    <property type="entry name" value="hemE"/>
    <property type="match status" value="1"/>
</dbReference>
<keyword evidence="11 12" id="KW-0627">Porphyrin biosynthesis</keyword>
<dbReference type="OrthoDB" id="9806656at2"/>
<dbReference type="InterPro" id="IPR000257">
    <property type="entry name" value="Uroporphyrinogen_deCOase"/>
</dbReference>
<feature type="site" description="Transition state stabilizer" evidence="12">
    <location>
        <position position="75"/>
    </location>
</feature>
<dbReference type="GO" id="GO:0019353">
    <property type="term" value="P:protoporphyrinogen IX biosynthetic process from glutamate"/>
    <property type="evidence" value="ECO:0007669"/>
    <property type="project" value="TreeGrafter"/>
</dbReference>
<feature type="binding site" evidence="12">
    <location>
        <position position="206"/>
    </location>
    <ligand>
        <name>substrate</name>
    </ligand>
</feature>
<keyword evidence="8 12" id="KW-0963">Cytoplasm</keyword>
<comment type="function">
    <text evidence="1 12">Catalyzes the decarboxylation of four acetate groups of uroporphyrinogen-III to yield coproporphyrinogen-III.</text>
</comment>
<dbReference type="Proteomes" id="UP000011547">
    <property type="component" value="Chromosome"/>
</dbReference>
<gene>
    <name evidence="12" type="primary">hemE</name>
    <name evidence="17" type="ORF">CDSE_0269</name>
</gene>
<proteinExistence type="inferred from homology"/>
<comment type="subcellular location">
    <subcellularLocation>
        <location evidence="2 12">Cytoplasm</location>
    </subcellularLocation>
</comment>
<evidence type="ECO:0000256" key="12">
    <source>
        <dbReference type="HAMAP-Rule" id="MF_00218"/>
    </source>
</evidence>
<dbReference type="EC" id="4.1.1.37" evidence="6 12"/>
<evidence type="ECO:0000256" key="14">
    <source>
        <dbReference type="RuleBase" id="RU004169"/>
    </source>
</evidence>
<dbReference type="InterPro" id="IPR038071">
    <property type="entry name" value="UROD/MetE-like_sf"/>
</dbReference>
<dbReference type="STRING" id="1208919.CDSE_0269"/>